<protein>
    <recommendedName>
        <fullName evidence="4">Large ribosomal subunit protein bL17</fullName>
    </recommendedName>
</protein>
<dbReference type="OrthoDB" id="9809073at2"/>
<dbReference type="InterPro" id="IPR036373">
    <property type="entry name" value="Ribosomal_bL17_sf"/>
</dbReference>
<reference evidence="5 6" key="1">
    <citation type="journal article" date="2009" name="Stand. Genomic Sci.">
        <title>Complete genome sequence of Pirellula staleyi type strain (ATCC 27377).</title>
        <authorList>
            <person name="Clum A."/>
            <person name="Tindall B.J."/>
            <person name="Sikorski J."/>
            <person name="Ivanova N."/>
            <person name="Mavrommatis K."/>
            <person name="Lucas S."/>
            <person name="Glavina del Rio T."/>
            <person name="Nolan M."/>
            <person name="Chen F."/>
            <person name="Tice H."/>
            <person name="Pitluck S."/>
            <person name="Cheng J.F."/>
            <person name="Chertkov O."/>
            <person name="Brettin T."/>
            <person name="Han C."/>
            <person name="Detter J.C."/>
            <person name="Kuske C."/>
            <person name="Bruce D."/>
            <person name="Goodwin L."/>
            <person name="Ovchinikova G."/>
            <person name="Pati A."/>
            <person name="Mikhailova N."/>
            <person name="Chen A."/>
            <person name="Palaniappan K."/>
            <person name="Land M."/>
            <person name="Hauser L."/>
            <person name="Chang Y.J."/>
            <person name="Jeffries C.D."/>
            <person name="Chain P."/>
            <person name="Rohde M."/>
            <person name="Goker M."/>
            <person name="Bristow J."/>
            <person name="Eisen J.A."/>
            <person name="Markowitz V."/>
            <person name="Hugenholtz P."/>
            <person name="Kyrpides N.C."/>
            <person name="Klenk H.P."/>
            <person name="Lapidus A."/>
        </authorList>
    </citation>
    <scope>NUCLEOTIDE SEQUENCE [LARGE SCALE GENOMIC DNA]</scope>
    <source>
        <strain evidence="6">ATCC 27377 / DSM 6068 / ICPB 4128</strain>
    </source>
</reference>
<evidence type="ECO:0000256" key="3">
    <source>
        <dbReference type="ARBA" id="ARBA00023274"/>
    </source>
</evidence>
<comment type="subunit">
    <text evidence="4">Part of the 50S ribosomal subunit. Contacts protein L32.</text>
</comment>
<dbReference type="GO" id="GO:0006412">
    <property type="term" value="P:translation"/>
    <property type="evidence" value="ECO:0007669"/>
    <property type="project" value="UniProtKB-UniRule"/>
</dbReference>
<dbReference type="Proteomes" id="UP000001887">
    <property type="component" value="Chromosome"/>
</dbReference>
<dbReference type="STRING" id="530564.Psta_2626"/>
<dbReference type="AlphaFoldDB" id="D2R6J5"/>
<dbReference type="eggNOG" id="COG0203">
    <property type="taxonomic scope" value="Bacteria"/>
</dbReference>
<gene>
    <name evidence="4" type="primary">rplQ</name>
    <name evidence="5" type="ordered locus">Psta_2626</name>
</gene>
<dbReference type="InterPro" id="IPR000456">
    <property type="entry name" value="Ribosomal_bL17"/>
</dbReference>
<evidence type="ECO:0000313" key="6">
    <source>
        <dbReference type="Proteomes" id="UP000001887"/>
    </source>
</evidence>
<sequence length="192" mass="21567">MRHRRKGRVLGRSPSHRKALLKNLAAALVLTERDAEGEENAPKVKGRIVTTLHKAKEVRPLVERCITIARRSLKHIEAAKKLGTEAKRGTEAWNQWRKSPQWRDWAKAVAPAVAARRQAIRMLGDKTAVRILFNDLGPRFKDRDGGYTRVVRLAKPRLGDAGTRAIIEFVGIRDRVVQKAEKPSFGGDEASN</sequence>
<dbReference type="KEGG" id="psl:Psta_2626"/>
<comment type="similarity">
    <text evidence="1 4">Belongs to the bacterial ribosomal protein bL17 family.</text>
</comment>
<dbReference type="PANTHER" id="PTHR14413:SF16">
    <property type="entry name" value="LARGE RIBOSOMAL SUBUNIT PROTEIN BL17M"/>
    <property type="match status" value="1"/>
</dbReference>
<evidence type="ECO:0000256" key="1">
    <source>
        <dbReference type="ARBA" id="ARBA00008777"/>
    </source>
</evidence>
<name>D2R6J5_PIRSD</name>
<dbReference type="EMBL" id="CP001848">
    <property type="protein sequence ID" value="ADB17295.1"/>
    <property type="molecule type" value="Genomic_DNA"/>
</dbReference>
<evidence type="ECO:0000256" key="4">
    <source>
        <dbReference type="HAMAP-Rule" id="MF_01368"/>
    </source>
</evidence>
<proteinExistence type="inferred from homology"/>
<accession>D2R6J5</accession>
<evidence type="ECO:0000256" key="2">
    <source>
        <dbReference type="ARBA" id="ARBA00022980"/>
    </source>
</evidence>
<dbReference type="SUPFAM" id="SSF64263">
    <property type="entry name" value="Prokaryotic ribosomal protein L17"/>
    <property type="match status" value="1"/>
</dbReference>
<dbReference type="GO" id="GO:0022625">
    <property type="term" value="C:cytosolic large ribosomal subunit"/>
    <property type="evidence" value="ECO:0007669"/>
    <property type="project" value="TreeGrafter"/>
</dbReference>
<organism evidence="5 6">
    <name type="scientific">Pirellula staleyi (strain ATCC 27377 / DSM 6068 / ICPB 4128)</name>
    <name type="common">Pirella staleyi</name>
    <dbReference type="NCBI Taxonomy" id="530564"/>
    <lineage>
        <taxon>Bacteria</taxon>
        <taxon>Pseudomonadati</taxon>
        <taxon>Planctomycetota</taxon>
        <taxon>Planctomycetia</taxon>
        <taxon>Pirellulales</taxon>
        <taxon>Pirellulaceae</taxon>
        <taxon>Pirellula</taxon>
    </lineage>
</organism>
<dbReference type="HOGENOM" id="CLU_074407_2_2_0"/>
<dbReference type="GO" id="GO:0003735">
    <property type="term" value="F:structural constituent of ribosome"/>
    <property type="evidence" value="ECO:0007669"/>
    <property type="project" value="InterPro"/>
</dbReference>
<keyword evidence="6" id="KW-1185">Reference proteome</keyword>
<dbReference type="Pfam" id="PF01196">
    <property type="entry name" value="Ribosomal_L17"/>
    <property type="match status" value="1"/>
</dbReference>
<keyword evidence="3 4" id="KW-0687">Ribonucleoprotein</keyword>
<dbReference type="PANTHER" id="PTHR14413">
    <property type="entry name" value="RIBOSOMAL PROTEIN L17"/>
    <property type="match status" value="1"/>
</dbReference>
<keyword evidence="2 4" id="KW-0689">Ribosomal protein</keyword>
<dbReference type="HAMAP" id="MF_01368">
    <property type="entry name" value="Ribosomal_bL17"/>
    <property type="match status" value="1"/>
</dbReference>
<evidence type="ECO:0000313" key="5">
    <source>
        <dbReference type="EMBL" id="ADB17295.1"/>
    </source>
</evidence>
<dbReference type="Gene3D" id="3.90.1030.10">
    <property type="entry name" value="Ribosomal protein L17"/>
    <property type="match status" value="1"/>
</dbReference>